<dbReference type="GO" id="GO:0005615">
    <property type="term" value="C:extracellular space"/>
    <property type="evidence" value="ECO:0007669"/>
    <property type="project" value="TreeGrafter"/>
</dbReference>
<dbReference type="WBParaSite" id="nRc.2.0.1.t13011-RA">
    <property type="protein sequence ID" value="nRc.2.0.1.t13011-RA"/>
    <property type="gene ID" value="nRc.2.0.1.g13011"/>
</dbReference>
<evidence type="ECO:0000313" key="5">
    <source>
        <dbReference type="Proteomes" id="UP000887565"/>
    </source>
</evidence>
<evidence type="ECO:0000256" key="3">
    <source>
        <dbReference type="ARBA" id="ARBA00023157"/>
    </source>
</evidence>
<dbReference type="SUPFAM" id="SSF57362">
    <property type="entry name" value="BPTI-like"/>
    <property type="match status" value="1"/>
</dbReference>
<dbReference type="Pfam" id="PF00014">
    <property type="entry name" value="Kunitz_BPTI"/>
    <property type="match status" value="1"/>
</dbReference>
<dbReference type="PROSITE" id="PS50279">
    <property type="entry name" value="BPTI_KUNITZ_2"/>
    <property type="match status" value="1"/>
</dbReference>
<dbReference type="GO" id="GO:0004867">
    <property type="term" value="F:serine-type endopeptidase inhibitor activity"/>
    <property type="evidence" value="ECO:0007669"/>
    <property type="project" value="UniProtKB-KW"/>
</dbReference>
<reference evidence="6" key="1">
    <citation type="submission" date="2022-11" db="UniProtKB">
        <authorList>
            <consortium name="WormBaseParasite"/>
        </authorList>
    </citation>
    <scope>IDENTIFICATION</scope>
</reference>
<dbReference type="FunFam" id="4.10.410.10:FF:000020">
    <property type="entry name" value="Collagen, type VI, alpha 3"/>
    <property type="match status" value="1"/>
</dbReference>
<dbReference type="Proteomes" id="UP000887565">
    <property type="component" value="Unplaced"/>
</dbReference>
<protein>
    <submittedName>
        <fullName evidence="6">BPTI/Kunitz inhibitor domain-containing protein</fullName>
    </submittedName>
</protein>
<dbReference type="AlphaFoldDB" id="A0A915IFP6"/>
<dbReference type="SMART" id="SM00131">
    <property type="entry name" value="KU"/>
    <property type="match status" value="1"/>
</dbReference>
<name>A0A915IFP6_ROMCU</name>
<evidence type="ECO:0000259" key="4">
    <source>
        <dbReference type="PROSITE" id="PS50279"/>
    </source>
</evidence>
<dbReference type="Gene3D" id="4.10.410.10">
    <property type="entry name" value="Pancreatic trypsin inhibitor Kunitz domain"/>
    <property type="match status" value="1"/>
</dbReference>
<dbReference type="PANTHER" id="PTHR10083">
    <property type="entry name" value="KUNITZ-TYPE PROTEASE INHIBITOR-RELATED"/>
    <property type="match status" value="1"/>
</dbReference>
<dbReference type="CDD" id="cd00109">
    <property type="entry name" value="Kunitz-type"/>
    <property type="match status" value="1"/>
</dbReference>
<keyword evidence="1" id="KW-0646">Protease inhibitor</keyword>
<dbReference type="PROSITE" id="PS00280">
    <property type="entry name" value="BPTI_KUNITZ_1"/>
    <property type="match status" value="1"/>
</dbReference>
<dbReference type="InterPro" id="IPR050098">
    <property type="entry name" value="TFPI/VKTCI-like"/>
</dbReference>
<accession>A0A915IFP6</accession>
<evidence type="ECO:0000256" key="1">
    <source>
        <dbReference type="ARBA" id="ARBA00022690"/>
    </source>
</evidence>
<keyword evidence="5" id="KW-1185">Reference proteome</keyword>
<evidence type="ECO:0000313" key="6">
    <source>
        <dbReference type="WBParaSite" id="nRc.2.0.1.t13011-RA"/>
    </source>
</evidence>
<dbReference type="InterPro" id="IPR002223">
    <property type="entry name" value="Kunitz_BPTI"/>
</dbReference>
<keyword evidence="3" id="KW-1015">Disulfide bond</keyword>
<dbReference type="InterPro" id="IPR020901">
    <property type="entry name" value="Prtase_inh_Kunz-CS"/>
</dbReference>
<feature type="domain" description="BPTI/Kunitz inhibitor" evidence="4">
    <location>
        <begin position="1"/>
        <end position="47"/>
    </location>
</feature>
<proteinExistence type="predicted"/>
<keyword evidence="2" id="KW-0722">Serine protease inhibitor</keyword>
<dbReference type="InterPro" id="IPR036880">
    <property type="entry name" value="Kunitz_BPTI_sf"/>
</dbReference>
<dbReference type="PANTHER" id="PTHR10083:SF374">
    <property type="entry name" value="BPTI_KUNITZ INHIBITOR DOMAIN-CONTAINING PROTEIN"/>
    <property type="match status" value="1"/>
</dbReference>
<evidence type="ECO:0000256" key="2">
    <source>
        <dbReference type="ARBA" id="ARBA00022900"/>
    </source>
</evidence>
<sequence>MDVGPCTNFVERFYYSRSSRRCLGFLYGGCHGNENNFLSKHECSSFCGHHAFHGHHFHHGY</sequence>
<dbReference type="PRINTS" id="PR00759">
    <property type="entry name" value="BASICPTASE"/>
</dbReference>
<organism evidence="5 6">
    <name type="scientific">Romanomermis culicivorax</name>
    <name type="common">Nematode worm</name>
    <dbReference type="NCBI Taxonomy" id="13658"/>
    <lineage>
        <taxon>Eukaryota</taxon>
        <taxon>Metazoa</taxon>
        <taxon>Ecdysozoa</taxon>
        <taxon>Nematoda</taxon>
        <taxon>Enoplea</taxon>
        <taxon>Dorylaimia</taxon>
        <taxon>Mermithida</taxon>
        <taxon>Mermithoidea</taxon>
        <taxon>Mermithidae</taxon>
        <taxon>Romanomermis</taxon>
    </lineage>
</organism>